<evidence type="ECO:0000313" key="3">
    <source>
        <dbReference type="EMBL" id="PKR88947.1"/>
    </source>
</evidence>
<dbReference type="SUPFAM" id="SSF48452">
    <property type="entry name" value="TPR-like"/>
    <property type="match status" value="1"/>
</dbReference>
<dbReference type="AlphaFoldDB" id="A0A1I4SGS8"/>
<comment type="subcellular location">
    <subcellularLocation>
        <location evidence="1">Cell envelope</location>
    </subcellularLocation>
</comment>
<organism evidence="3 4">
    <name type="scientific">Pleomorphomonas diazotrophica</name>
    <dbReference type="NCBI Taxonomy" id="1166257"/>
    <lineage>
        <taxon>Bacteria</taxon>
        <taxon>Pseudomonadati</taxon>
        <taxon>Pseudomonadota</taxon>
        <taxon>Alphaproteobacteria</taxon>
        <taxon>Hyphomicrobiales</taxon>
        <taxon>Pleomorphomonadaceae</taxon>
        <taxon>Pleomorphomonas</taxon>
    </lineage>
</organism>
<dbReference type="PANTHER" id="PTHR47870">
    <property type="entry name" value="CYTOCHROME C-TYPE BIOGENESIS PROTEIN CCMH"/>
    <property type="match status" value="1"/>
</dbReference>
<dbReference type="Gene3D" id="1.25.40.10">
    <property type="entry name" value="Tetratricopeptide repeat domain"/>
    <property type="match status" value="2"/>
</dbReference>
<protein>
    <submittedName>
        <fullName evidence="3">C-type cytochrome biogenesis protein CcmI</fullName>
    </submittedName>
</protein>
<dbReference type="InterPro" id="IPR017560">
    <property type="entry name" value="Cyt_c_biogenesis_CcmI"/>
</dbReference>
<keyword evidence="2" id="KW-0201">Cytochrome c-type biogenesis</keyword>
<dbReference type="GO" id="GO:0017004">
    <property type="term" value="P:cytochrome complex assembly"/>
    <property type="evidence" value="ECO:0007669"/>
    <property type="project" value="UniProtKB-KW"/>
</dbReference>
<dbReference type="EMBL" id="PJNW01000009">
    <property type="protein sequence ID" value="PKR88947.1"/>
    <property type="molecule type" value="Genomic_DNA"/>
</dbReference>
<evidence type="ECO:0000313" key="4">
    <source>
        <dbReference type="Proteomes" id="UP000233491"/>
    </source>
</evidence>
<dbReference type="RefSeq" id="WP_101289692.1">
    <property type="nucleotide sequence ID" value="NZ_FOUQ01000003.1"/>
</dbReference>
<name>A0A1I4SGS8_9HYPH</name>
<dbReference type="Pfam" id="PF14559">
    <property type="entry name" value="TPR_19"/>
    <property type="match status" value="1"/>
</dbReference>
<keyword evidence="4" id="KW-1185">Reference proteome</keyword>
<dbReference type="GO" id="GO:0005886">
    <property type="term" value="C:plasma membrane"/>
    <property type="evidence" value="ECO:0007669"/>
    <property type="project" value="TreeGrafter"/>
</dbReference>
<dbReference type="Proteomes" id="UP000233491">
    <property type="component" value="Unassembled WGS sequence"/>
</dbReference>
<evidence type="ECO:0000256" key="2">
    <source>
        <dbReference type="ARBA" id="ARBA00022748"/>
    </source>
</evidence>
<evidence type="ECO:0000256" key="1">
    <source>
        <dbReference type="ARBA" id="ARBA00004196"/>
    </source>
</evidence>
<sequence>MVFWVLLALLTAAVVLVVIAPMTRPAGALSAPAGEETRVYRDQLGELERDRDRGLIGGEEAEAARAEIARRLLAAARTEATGGEPRPGSNRLVALTTVLAIPAIALPLYLVLGQPEMSDAPLAERMAAAPAAGDIGDLVGRVEKHLAANPGDLSGWRIIAPVYARLGRLDDAVKAWGKLVAAGEADAGTLENYGVGLVDTNSGIVSPEAQSILARAVAADPDRARARFYYVEGLRQAGAFDEALQQADELIRRSPADAPWLGTVRGKRGEILAALNKPADTPEPPTLPAAGTGIDQTAIEGMVDGLAAKLAANPDDRDGWIRLMRSNMVLGRTDKASAALADARKAFAGNAEALAALDAAAADLGIAKQEGQ</sequence>
<dbReference type="NCBIfam" id="TIGR03142">
    <property type="entry name" value="cytochro_ccmI"/>
    <property type="match status" value="1"/>
</dbReference>
<gene>
    <name evidence="3" type="primary">ccmI</name>
    <name evidence="3" type="ORF">CXZ10_12595</name>
</gene>
<accession>A0A1I4SGS8</accession>
<proteinExistence type="predicted"/>
<dbReference type="OrthoDB" id="9815847at2"/>
<dbReference type="InterPro" id="IPR051263">
    <property type="entry name" value="C-type_cytochrome_biogenesis"/>
</dbReference>
<comment type="caution">
    <text evidence="3">The sequence shown here is derived from an EMBL/GenBank/DDBJ whole genome shotgun (WGS) entry which is preliminary data.</text>
</comment>
<dbReference type="GO" id="GO:0030313">
    <property type="term" value="C:cell envelope"/>
    <property type="evidence" value="ECO:0007669"/>
    <property type="project" value="UniProtKB-SubCell"/>
</dbReference>
<dbReference type="InterPro" id="IPR011990">
    <property type="entry name" value="TPR-like_helical_dom_sf"/>
</dbReference>
<dbReference type="PANTHER" id="PTHR47870:SF1">
    <property type="entry name" value="CYTOCHROME C-TYPE BIOGENESIS PROTEIN CCMH"/>
    <property type="match status" value="1"/>
</dbReference>
<reference evidence="3 4" key="1">
    <citation type="submission" date="2017-12" db="EMBL/GenBank/DDBJ databases">
        <title>Anaerobic carbon monoxide metabolism by Pleomorphomonas carboxyditropha sp. nov., a new mesophilic hydrogenogenic carboxidotroph.</title>
        <authorList>
            <person name="Esquivel-Elizondo S."/>
            <person name="Krajmalnik-Brown R."/>
        </authorList>
    </citation>
    <scope>NUCLEOTIDE SEQUENCE [LARGE SCALE GENOMIC DNA]</scope>
    <source>
        <strain evidence="3 4">R5-392</strain>
    </source>
</reference>